<dbReference type="PANTHER" id="PTHR20855">
    <property type="entry name" value="ADIPOR/PROGESTIN RECEPTOR-RELATED"/>
    <property type="match status" value="1"/>
</dbReference>
<keyword evidence="9" id="KW-1185">Reference proteome</keyword>
<accession>A0A2C5XXR2</accession>
<keyword evidence="6" id="KW-0479">Metal-binding</keyword>
<name>A0A2C5XXR2_9HYPO</name>
<keyword evidence="3 7" id="KW-0812">Transmembrane</keyword>
<feature type="binding site" evidence="6">
    <location>
        <position position="284"/>
    </location>
    <ligand>
        <name>Zn(2+)</name>
        <dbReference type="ChEBI" id="CHEBI:29105"/>
    </ligand>
</feature>
<reference evidence="8 9" key="1">
    <citation type="submission" date="2017-06" db="EMBL/GenBank/DDBJ databases">
        <title>Ant-infecting Ophiocordyceps genomes reveal a high diversity of potential behavioral manipulation genes and a possible major role for enterotoxins.</title>
        <authorList>
            <person name="De Bekker C."/>
            <person name="Evans H.C."/>
            <person name="Brachmann A."/>
            <person name="Hughes D.P."/>
        </authorList>
    </citation>
    <scope>NUCLEOTIDE SEQUENCE [LARGE SCALE GENOMIC DNA]</scope>
    <source>
        <strain evidence="8 9">Map64</strain>
    </source>
</reference>
<dbReference type="InterPro" id="IPR004254">
    <property type="entry name" value="AdipoR/HlyIII-related"/>
</dbReference>
<comment type="caution">
    <text evidence="8">The sequence shown here is derived from an EMBL/GenBank/DDBJ whole genome shotgun (WGS) entry which is preliminary data.</text>
</comment>
<keyword evidence="6" id="KW-0862">Zinc</keyword>
<dbReference type="Pfam" id="PF03006">
    <property type="entry name" value="HlyIII"/>
    <property type="match status" value="1"/>
</dbReference>
<dbReference type="GO" id="GO:0006882">
    <property type="term" value="P:intracellular zinc ion homeostasis"/>
    <property type="evidence" value="ECO:0007669"/>
    <property type="project" value="TreeGrafter"/>
</dbReference>
<dbReference type="GO" id="GO:0046872">
    <property type="term" value="F:metal ion binding"/>
    <property type="evidence" value="ECO:0007669"/>
    <property type="project" value="UniProtKB-KW"/>
</dbReference>
<evidence type="ECO:0000256" key="3">
    <source>
        <dbReference type="ARBA" id="ARBA00022692"/>
    </source>
</evidence>
<evidence type="ECO:0000256" key="5">
    <source>
        <dbReference type="ARBA" id="ARBA00023136"/>
    </source>
</evidence>
<sequence length="316" mass="35046">MTPSQPNGAIRQRRRPLSPKATVRAVEQRALVLWNDLPAWRRDNVHIRSAYRPIRASYCDALISLTYLHNESVNIWSHLLAALSALALGLAALYCYHSHRHAILVAPANSSDAIVFACFASGAVLCLGMSATYHAVMDHSETVARWGNKLDYTGIVALIVGSNVPVLYYGLFCEPTLFTAYLALICILGIGCVAVAWLERFRTSEWRAYRACMFIGLGISGVIPGIHGLKLYGYEELQVRMSINWVAAQGALYIFGAVLYASRWPERNNPGKFDVWGSSHQLFHVLVVMAAATHLYGMVKAFNHHHHVLGSQCHIT</sequence>
<feature type="binding site" evidence="6">
    <location>
        <position position="134"/>
    </location>
    <ligand>
        <name>Zn(2+)</name>
        <dbReference type="ChEBI" id="CHEBI:29105"/>
    </ligand>
</feature>
<dbReference type="STRING" id="1399860.A0A2C5XXR2"/>
<keyword evidence="5 7" id="KW-0472">Membrane</keyword>
<proteinExistence type="inferred from homology"/>
<protein>
    <submittedName>
        <fullName evidence="8">Uncharacterized protein</fullName>
    </submittedName>
</protein>
<evidence type="ECO:0000313" key="8">
    <source>
        <dbReference type="EMBL" id="PHH59900.1"/>
    </source>
</evidence>
<evidence type="ECO:0000256" key="2">
    <source>
        <dbReference type="ARBA" id="ARBA00007018"/>
    </source>
</evidence>
<feature type="transmembrane region" description="Helical" evidence="7">
    <location>
        <begin position="241"/>
        <end position="261"/>
    </location>
</feature>
<comment type="similarity">
    <text evidence="2">Belongs to the ADIPOR family.</text>
</comment>
<evidence type="ECO:0000256" key="1">
    <source>
        <dbReference type="ARBA" id="ARBA00004141"/>
    </source>
</evidence>
<feature type="transmembrane region" description="Helical" evidence="7">
    <location>
        <begin position="75"/>
        <end position="94"/>
    </location>
</feature>
<evidence type="ECO:0000256" key="6">
    <source>
        <dbReference type="PIRSR" id="PIRSR604254-1"/>
    </source>
</evidence>
<dbReference type="OrthoDB" id="529367at2759"/>
<feature type="binding site" evidence="6">
    <location>
        <position position="280"/>
    </location>
    <ligand>
        <name>Zn(2+)</name>
        <dbReference type="ChEBI" id="CHEBI:29105"/>
    </ligand>
</feature>
<feature type="transmembrane region" description="Helical" evidence="7">
    <location>
        <begin position="114"/>
        <end position="132"/>
    </location>
</feature>
<gene>
    <name evidence="8" type="ORF">CDD81_2388</name>
</gene>
<keyword evidence="4 7" id="KW-1133">Transmembrane helix</keyword>
<dbReference type="EMBL" id="NJET01000174">
    <property type="protein sequence ID" value="PHH59900.1"/>
    <property type="molecule type" value="Genomic_DNA"/>
</dbReference>
<evidence type="ECO:0000256" key="7">
    <source>
        <dbReference type="SAM" id="Phobius"/>
    </source>
</evidence>
<evidence type="ECO:0000313" key="9">
    <source>
        <dbReference type="Proteomes" id="UP000226192"/>
    </source>
</evidence>
<feature type="transmembrane region" description="Helical" evidence="7">
    <location>
        <begin position="152"/>
        <end position="171"/>
    </location>
</feature>
<dbReference type="PANTHER" id="PTHR20855:SF52">
    <property type="entry name" value="ADIPONECTIN RECEPTOR PROTEIN"/>
    <property type="match status" value="1"/>
</dbReference>
<evidence type="ECO:0000256" key="4">
    <source>
        <dbReference type="ARBA" id="ARBA00022989"/>
    </source>
</evidence>
<feature type="transmembrane region" description="Helical" evidence="7">
    <location>
        <begin position="208"/>
        <end position="229"/>
    </location>
</feature>
<organism evidence="8 9">
    <name type="scientific">Ophiocordyceps australis</name>
    <dbReference type="NCBI Taxonomy" id="1399860"/>
    <lineage>
        <taxon>Eukaryota</taxon>
        <taxon>Fungi</taxon>
        <taxon>Dikarya</taxon>
        <taxon>Ascomycota</taxon>
        <taxon>Pezizomycotina</taxon>
        <taxon>Sordariomycetes</taxon>
        <taxon>Hypocreomycetidae</taxon>
        <taxon>Hypocreales</taxon>
        <taxon>Ophiocordycipitaceae</taxon>
        <taxon>Ophiocordyceps</taxon>
    </lineage>
</organism>
<comment type="subcellular location">
    <subcellularLocation>
        <location evidence="1">Membrane</location>
        <topology evidence="1">Multi-pass membrane protein</topology>
    </subcellularLocation>
</comment>
<feature type="transmembrane region" description="Helical" evidence="7">
    <location>
        <begin position="281"/>
        <end position="299"/>
    </location>
</feature>
<dbReference type="AlphaFoldDB" id="A0A2C5XXR2"/>
<feature type="transmembrane region" description="Helical" evidence="7">
    <location>
        <begin position="178"/>
        <end position="196"/>
    </location>
</feature>
<dbReference type="Proteomes" id="UP000226192">
    <property type="component" value="Unassembled WGS sequence"/>
</dbReference>
<dbReference type="GO" id="GO:0016020">
    <property type="term" value="C:membrane"/>
    <property type="evidence" value="ECO:0007669"/>
    <property type="project" value="UniProtKB-SubCell"/>
</dbReference>
<dbReference type="GO" id="GO:0038023">
    <property type="term" value="F:signaling receptor activity"/>
    <property type="evidence" value="ECO:0007669"/>
    <property type="project" value="TreeGrafter"/>
</dbReference>